<dbReference type="InterPro" id="IPR023398">
    <property type="entry name" value="TIF_eIF4e-like"/>
</dbReference>
<name>A0AA40CRK0_9PEZI</name>
<evidence type="ECO:0000313" key="2">
    <source>
        <dbReference type="EMBL" id="KAK0648801.1"/>
    </source>
</evidence>
<dbReference type="PANTHER" id="PTHR31977">
    <property type="entry name" value="UPF0696 PROTEIN C11ORF68"/>
    <property type="match status" value="1"/>
</dbReference>
<dbReference type="AlphaFoldDB" id="A0AA40CRK0"/>
<dbReference type="Pfam" id="PF08939">
    <property type="entry name" value="Bles03"/>
    <property type="match status" value="1"/>
</dbReference>
<dbReference type="Gene3D" id="3.30.760.10">
    <property type="entry name" value="RNA Cap, Translation Initiation Factor Eif4e"/>
    <property type="match status" value="1"/>
</dbReference>
<evidence type="ECO:0000313" key="3">
    <source>
        <dbReference type="Proteomes" id="UP001174936"/>
    </source>
</evidence>
<sequence length="290" mass="32663">MDSDSDFYGDEETITALQKRVTNFNPDSWFSSPNPDQLALITPREDPLKTPTPTTGRFHNRCAGRPGARELSESVDDFLTRLPPATTNWNFGLDWLWIANPYIPDDHNSEDHELFIAGGTSRLQLLSEFIATANKSGRSPFVVKKEISKAREAAVQDIRELAATCNVLSGKWMLFPEAGRVNEVWGTIAHATARNELGIVAKVDTRVADGPKKERLICVYTYDFRDKDDVARVLNRLKQLELVRAGGRQLYYKSDAWTEIGIYGGNQWGIPASMYSSNQIFAYLKEKANR</sequence>
<accession>A0AA40CRK0</accession>
<organism evidence="2 3">
    <name type="scientific">Cercophora newfieldiana</name>
    <dbReference type="NCBI Taxonomy" id="92897"/>
    <lineage>
        <taxon>Eukaryota</taxon>
        <taxon>Fungi</taxon>
        <taxon>Dikarya</taxon>
        <taxon>Ascomycota</taxon>
        <taxon>Pezizomycotina</taxon>
        <taxon>Sordariomycetes</taxon>
        <taxon>Sordariomycetidae</taxon>
        <taxon>Sordariales</taxon>
        <taxon>Lasiosphaeriaceae</taxon>
        <taxon>Cercophora</taxon>
    </lineage>
</organism>
<protein>
    <recommendedName>
        <fullName evidence="4">DUF1917-domain-containing protein</fullName>
    </recommendedName>
</protein>
<evidence type="ECO:0008006" key="4">
    <source>
        <dbReference type="Google" id="ProtNLM"/>
    </source>
</evidence>
<dbReference type="InterPro" id="IPR015034">
    <property type="entry name" value="Bles03"/>
</dbReference>
<proteinExistence type="inferred from homology"/>
<comment type="similarity">
    <text evidence="1">Belongs to the UPF0696 family.</text>
</comment>
<dbReference type="PANTHER" id="PTHR31977:SF1">
    <property type="entry name" value="UPF0696 PROTEIN C11ORF68"/>
    <property type="match status" value="1"/>
</dbReference>
<dbReference type="EMBL" id="JAULSV010000003">
    <property type="protein sequence ID" value="KAK0648801.1"/>
    <property type="molecule type" value="Genomic_DNA"/>
</dbReference>
<evidence type="ECO:0000256" key="1">
    <source>
        <dbReference type="ARBA" id="ARBA00010568"/>
    </source>
</evidence>
<dbReference type="Proteomes" id="UP001174936">
    <property type="component" value="Unassembled WGS sequence"/>
</dbReference>
<gene>
    <name evidence="2" type="ORF">B0T16DRAFT_120385</name>
</gene>
<keyword evidence="3" id="KW-1185">Reference proteome</keyword>
<reference evidence="2" key="1">
    <citation type="submission" date="2023-06" db="EMBL/GenBank/DDBJ databases">
        <title>Genome-scale phylogeny and comparative genomics of the fungal order Sordariales.</title>
        <authorList>
            <consortium name="Lawrence Berkeley National Laboratory"/>
            <person name="Hensen N."/>
            <person name="Bonometti L."/>
            <person name="Westerberg I."/>
            <person name="Brannstrom I.O."/>
            <person name="Guillou S."/>
            <person name="Cros-Aarteil S."/>
            <person name="Calhoun S."/>
            <person name="Haridas S."/>
            <person name="Kuo A."/>
            <person name="Mondo S."/>
            <person name="Pangilinan J."/>
            <person name="Riley R."/>
            <person name="Labutti K."/>
            <person name="Andreopoulos B."/>
            <person name="Lipzen A."/>
            <person name="Chen C."/>
            <person name="Yanf M."/>
            <person name="Daum C."/>
            <person name="Ng V."/>
            <person name="Clum A."/>
            <person name="Steindorff A."/>
            <person name="Ohm R."/>
            <person name="Martin F."/>
            <person name="Silar P."/>
            <person name="Natvig D."/>
            <person name="Lalanne C."/>
            <person name="Gautier V."/>
            <person name="Ament-Velasquez S.L."/>
            <person name="Kruys A."/>
            <person name="Hutchinson M.I."/>
            <person name="Powell A.J."/>
            <person name="Barry K."/>
            <person name="Miller A.N."/>
            <person name="Grigoriev I.V."/>
            <person name="Debuchy R."/>
            <person name="Gladieux P."/>
            <person name="Thoren M.H."/>
            <person name="Johannesson H."/>
        </authorList>
    </citation>
    <scope>NUCLEOTIDE SEQUENCE</scope>
    <source>
        <strain evidence="2">SMH2532-1</strain>
    </source>
</reference>
<comment type="caution">
    <text evidence="2">The sequence shown here is derived from an EMBL/GenBank/DDBJ whole genome shotgun (WGS) entry which is preliminary data.</text>
</comment>
<dbReference type="SUPFAM" id="SSF55418">
    <property type="entry name" value="eIF4e-like"/>
    <property type="match status" value="1"/>
</dbReference>